<keyword evidence="11 12" id="KW-0472">Membrane</keyword>
<dbReference type="AlphaFoldDB" id="A0A5P1REW4"/>
<dbReference type="OrthoDB" id="9812260at2"/>
<reference evidence="14 15" key="1">
    <citation type="journal article" date="2019" name="Biochem. Eng. J.">
        <title>Metabolic engineering of the marine bacteria Neptunomonas concharum for the production of acetoin and meso-2,3-butanediol from acetate.</title>
        <authorList>
            <person name="Li W."/>
            <person name="Pu N."/>
            <person name="Liu C.-X."/>
            <person name="Yuan Q.-P."/>
            <person name="Li Z.-J."/>
        </authorList>
    </citation>
    <scope>NUCLEOTIDE SEQUENCE [LARGE SCALE GENOMIC DNA]</scope>
    <source>
        <strain evidence="14 15">JCM17730</strain>
    </source>
</reference>
<evidence type="ECO:0000256" key="6">
    <source>
        <dbReference type="ARBA" id="ARBA00022679"/>
    </source>
</evidence>
<dbReference type="KEGG" id="ncu:F0U83_14375"/>
<dbReference type="GO" id="GO:0005524">
    <property type="term" value="F:ATP binding"/>
    <property type="evidence" value="ECO:0007669"/>
    <property type="project" value="UniProtKB-KW"/>
</dbReference>
<comment type="catalytic activity">
    <reaction evidence="1">
        <text>ATP + protein L-histidine = ADP + protein N-phospho-L-histidine.</text>
        <dbReference type="EC" id="2.7.13.3"/>
    </reaction>
</comment>
<keyword evidence="8" id="KW-0418">Kinase</keyword>
<keyword evidence="4" id="KW-1003">Cell membrane</keyword>
<evidence type="ECO:0000313" key="14">
    <source>
        <dbReference type="EMBL" id="QEQ97811.1"/>
    </source>
</evidence>
<dbReference type="InterPro" id="IPR050398">
    <property type="entry name" value="HssS/ArlS-like"/>
</dbReference>
<name>A0A5P1REW4_9GAMM</name>
<evidence type="ECO:0000256" key="8">
    <source>
        <dbReference type="ARBA" id="ARBA00022777"/>
    </source>
</evidence>
<keyword evidence="12" id="KW-1133">Transmembrane helix</keyword>
<dbReference type="PANTHER" id="PTHR45528:SF1">
    <property type="entry name" value="SENSOR HISTIDINE KINASE CPXA"/>
    <property type="match status" value="1"/>
</dbReference>
<proteinExistence type="predicted"/>
<keyword evidence="6" id="KW-0808">Transferase</keyword>
<protein>
    <recommendedName>
        <fullName evidence="3">histidine kinase</fullName>
        <ecNumber evidence="3">2.7.13.3</ecNumber>
    </recommendedName>
</protein>
<comment type="subcellular location">
    <subcellularLocation>
        <location evidence="2">Cell membrane</location>
        <topology evidence="2">Multi-pass membrane protein</topology>
    </subcellularLocation>
</comment>
<dbReference type="SUPFAM" id="SSF158472">
    <property type="entry name" value="HAMP domain-like"/>
    <property type="match status" value="1"/>
</dbReference>
<evidence type="ECO:0000256" key="2">
    <source>
        <dbReference type="ARBA" id="ARBA00004651"/>
    </source>
</evidence>
<dbReference type="GO" id="GO:0005886">
    <property type="term" value="C:plasma membrane"/>
    <property type="evidence" value="ECO:0007669"/>
    <property type="project" value="UniProtKB-SubCell"/>
</dbReference>
<dbReference type="GO" id="GO:0000160">
    <property type="term" value="P:phosphorelay signal transduction system"/>
    <property type="evidence" value="ECO:0007669"/>
    <property type="project" value="UniProtKB-KW"/>
</dbReference>
<dbReference type="GO" id="GO:0004673">
    <property type="term" value="F:protein histidine kinase activity"/>
    <property type="evidence" value="ECO:0007669"/>
    <property type="project" value="UniProtKB-EC"/>
</dbReference>
<organism evidence="14 15">
    <name type="scientific">Neptunomonas concharum</name>
    <dbReference type="NCBI Taxonomy" id="1031538"/>
    <lineage>
        <taxon>Bacteria</taxon>
        <taxon>Pseudomonadati</taxon>
        <taxon>Pseudomonadota</taxon>
        <taxon>Gammaproteobacteria</taxon>
        <taxon>Oceanospirillales</taxon>
        <taxon>Oceanospirillaceae</taxon>
        <taxon>Neptunomonas</taxon>
    </lineage>
</organism>
<dbReference type="InterPro" id="IPR029151">
    <property type="entry name" value="Sensor-like_sf"/>
</dbReference>
<gene>
    <name evidence="14" type="ORF">F0U83_14375</name>
</gene>
<dbReference type="CDD" id="cd06225">
    <property type="entry name" value="HAMP"/>
    <property type="match status" value="1"/>
</dbReference>
<evidence type="ECO:0000256" key="12">
    <source>
        <dbReference type="SAM" id="Phobius"/>
    </source>
</evidence>
<feature type="domain" description="HAMP" evidence="13">
    <location>
        <begin position="270"/>
        <end position="322"/>
    </location>
</feature>
<dbReference type="Gene3D" id="6.10.340.10">
    <property type="match status" value="1"/>
</dbReference>
<keyword evidence="10" id="KW-0902">Two-component regulatory system</keyword>
<dbReference type="PANTHER" id="PTHR45528">
    <property type="entry name" value="SENSOR HISTIDINE KINASE CPXA"/>
    <property type="match status" value="1"/>
</dbReference>
<dbReference type="Proteomes" id="UP000324760">
    <property type="component" value="Chromosome"/>
</dbReference>
<dbReference type="EC" id="2.7.13.3" evidence="3"/>
<evidence type="ECO:0000256" key="3">
    <source>
        <dbReference type="ARBA" id="ARBA00012438"/>
    </source>
</evidence>
<evidence type="ECO:0000256" key="9">
    <source>
        <dbReference type="ARBA" id="ARBA00022840"/>
    </source>
</evidence>
<evidence type="ECO:0000256" key="7">
    <source>
        <dbReference type="ARBA" id="ARBA00022741"/>
    </source>
</evidence>
<dbReference type="Gene3D" id="3.30.450.20">
    <property type="entry name" value="PAS domain"/>
    <property type="match status" value="1"/>
</dbReference>
<keyword evidence="15" id="KW-1185">Reference proteome</keyword>
<dbReference type="EMBL" id="CP043869">
    <property type="protein sequence ID" value="QEQ97811.1"/>
    <property type="molecule type" value="Genomic_DNA"/>
</dbReference>
<evidence type="ECO:0000256" key="5">
    <source>
        <dbReference type="ARBA" id="ARBA00022553"/>
    </source>
</evidence>
<keyword evidence="5" id="KW-0597">Phosphoprotein</keyword>
<evidence type="ECO:0000313" key="15">
    <source>
        <dbReference type="Proteomes" id="UP000324760"/>
    </source>
</evidence>
<dbReference type="SUPFAM" id="SSF103190">
    <property type="entry name" value="Sensory domain-like"/>
    <property type="match status" value="1"/>
</dbReference>
<accession>A0A5P1REW4</accession>
<dbReference type="Pfam" id="PF00672">
    <property type="entry name" value="HAMP"/>
    <property type="match status" value="1"/>
</dbReference>
<evidence type="ECO:0000259" key="13">
    <source>
        <dbReference type="PROSITE" id="PS50885"/>
    </source>
</evidence>
<evidence type="ECO:0000256" key="4">
    <source>
        <dbReference type="ARBA" id="ARBA00022475"/>
    </source>
</evidence>
<sequence length="324" mass="36131">MHHYGRALVINDAKAKEEYGRSIARDFLSIVKNRRIYNQIRFIGADGKELIRVEHNEKEGNSRILQSELLQDKSQSIHFNNTAKLNFGDYYISPIDLNREAGEIEKPIRPTIRFATPIFAVGERFVGEIILNVDADAFLSMVRNANNTQGLSFALSDVDGYLMENQNPVLNWGSSLNLSHGGNLKQLISANVVQQITESQNLTTLESDDKLITARPLFAAAGQQQPMGYLVAFAEKSTVLKLLDHFLIAFAIFFVLSVIVAVIVARVLSSTMTAPLIYLTQAADRLSKGDMNTEIQIKSGDEIQSLAEAFERLRESVKLLMKLG</sequence>
<dbReference type="Pfam" id="PF21623">
    <property type="entry name" value="HK_sensor_dom_bact"/>
    <property type="match status" value="1"/>
</dbReference>
<evidence type="ECO:0000256" key="10">
    <source>
        <dbReference type="ARBA" id="ARBA00023012"/>
    </source>
</evidence>
<dbReference type="InterPro" id="IPR048760">
    <property type="entry name" value="VP0354-like_sensor_dom"/>
</dbReference>
<keyword evidence="7" id="KW-0547">Nucleotide-binding</keyword>
<feature type="transmembrane region" description="Helical" evidence="12">
    <location>
        <begin position="246"/>
        <end position="268"/>
    </location>
</feature>
<dbReference type="InterPro" id="IPR003660">
    <property type="entry name" value="HAMP_dom"/>
</dbReference>
<dbReference type="PROSITE" id="PS50885">
    <property type="entry name" value="HAMP"/>
    <property type="match status" value="1"/>
</dbReference>
<evidence type="ECO:0000256" key="11">
    <source>
        <dbReference type="ARBA" id="ARBA00023136"/>
    </source>
</evidence>
<evidence type="ECO:0000256" key="1">
    <source>
        <dbReference type="ARBA" id="ARBA00000085"/>
    </source>
</evidence>
<keyword evidence="9" id="KW-0067">ATP-binding</keyword>
<dbReference type="SMART" id="SM00304">
    <property type="entry name" value="HAMP"/>
    <property type="match status" value="1"/>
</dbReference>
<keyword evidence="12" id="KW-0812">Transmembrane</keyword>